<dbReference type="GO" id="GO:0005524">
    <property type="term" value="F:ATP binding"/>
    <property type="evidence" value="ECO:0007669"/>
    <property type="project" value="UniProtKB-KW"/>
</dbReference>
<feature type="domain" description="Protein kinase" evidence="7">
    <location>
        <begin position="1"/>
        <end position="148"/>
    </location>
</feature>
<dbReference type="PROSITE" id="PS50011">
    <property type="entry name" value="PROTEIN_KINASE_DOM"/>
    <property type="match status" value="1"/>
</dbReference>
<dbReference type="GO" id="GO:0005634">
    <property type="term" value="C:nucleus"/>
    <property type="evidence" value="ECO:0007669"/>
    <property type="project" value="TreeGrafter"/>
</dbReference>
<feature type="region of interest" description="Disordered" evidence="6">
    <location>
        <begin position="1"/>
        <end position="43"/>
    </location>
</feature>
<reference evidence="8" key="1">
    <citation type="submission" date="2019-03" db="EMBL/GenBank/DDBJ databases">
        <title>WGS assembly of Setaria viridis.</title>
        <authorList>
            <person name="Huang P."/>
            <person name="Jenkins J."/>
            <person name="Grimwood J."/>
            <person name="Barry K."/>
            <person name="Healey A."/>
            <person name="Mamidi S."/>
            <person name="Sreedasyam A."/>
            <person name="Shu S."/>
            <person name="Feldman M."/>
            <person name="Wu J."/>
            <person name="Yu Y."/>
            <person name="Chen C."/>
            <person name="Johnson J."/>
            <person name="Rokhsar D."/>
            <person name="Baxter I."/>
            <person name="Schmutz J."/>
            <person name="Brutnell T."/>
            <person name="Kellogg E."/>
        </authorList>
    </citation>
    <scope>NUCLEOTIDE SEQUENCE [LARGE SCALE GENOMIC DNA]</scope>
</reference>
<keyword evidence="4" id="KW-0067">ATP-binding</keyword>
<dbReference type="Proteomes" id="UP000298652">
    <property type="component" value="Chromosome 8"/>
</dbReference>
<evidence type="ECO:0000256" key="6">
    <source>
        <dbReference type="SAM" id="MobiDB-lite"/>
    </source>
</evidence>
<proteinExistence type="predicted"/>
<sequence>MAYNGAGVGDIAWEHEPPSSLCEETPPPPLSSRDIKPARPEGVAYPERRVGKLPYRSPKQLTGRRDYSPGVDIWALGCVMAELLIVHVLDEETENTMLAKVTELGGALGEKGLKVFGDWPVFQGLPELSPGTREDRLTAAAVLKHLWVVEEREEEERPTATCGSACRAAWSCSASGMGRGRRRERRKEGRK</sequence>
<comment type="catalytic activity">
    <reaction evidence="5">
        <text>[DNA-directed RNA polymerase] + ATP = phospho-[DNA-directed RNA polymerase] + ADP + H(+)</text>
        <dbReference type="Rhea" id="RHEA:10216"/>
        <dbReference type="Rhea" id="RHEA-COMP:11321"/>
        <dbReference type="Rhea" id="RHEA-COMP:11322"/>
        <dbReference type="ChEBI" id="CHEBI:15378"/>
        <dbReference type="ChEBI" id="CHEBI:30616"/>
        <dbReference type="ChEBI" id="CHEBI:43176"/>
        <dbReference type="ChEBI" id="CHEBI:68546"/>
        <dbReference type="ChEBI" id="CHEBI:456216"/>
        <dbReference type="EC" id="2.7.11.23"/>
    </reaction>
</comment>
<evidence type="ECO:0000259" key="7">
    <source>
        <dbReference type="PROSITE" id="PS50011"/>
    </source>
</evidence>
<dbReference type="EC" id="2.7.11.23" evidence="1"/>
<dbReference type="PANTHER" id="PTHR24056">
    <property type="entry name" value="CELL DIVISION PROTEIN KINASE"/>
    <property type="match status" value="1"/>
</dbReference>
<keyword evidence="9" id="KW-1185">Reference proteome</keyword>
<dbReference type="InterPro" id="IPR011009">
    <property type="entry name" value="Kinase-like_dom_sf"/>
</dbReference>
<evidence type="ECO:0000313" key="8">
    <source>
        <dbReference type="EMBL" id="TKW01877.1"/>
    </source>
</evidence>
<dbReference type="Gramene" id="TKW01877">
    <property type="protein sequence ID" value="TKW01877"/>
    <property type="gene ID" value="SEVIR_8G208100v2"/>
</dbReference>
<dbReference type="InterPro" id="IPR000719">
    <property type="entry name" value="Prot_kinase_dom"/>
</dbReference>
<accession>A0A4U6TVV6</accession>
<dbReference type="InterPro" id="IPR050108">
    <property type="entry name" value="CDK"/>
</dbReference>
<dbReference type="Gene3D" id="1.10.510.10">
    <property type="entry name" value="Transferase(Phosphotransferase) domain 1"/>
    <property type="match status" value="1"/>
</dbReference>
<evidence type="ECO:0000256" key="5">
    <source>
        <dbReference type="ARBA" id="ARBA00049280"/>
    </source>
</evidence>
<evidence type="ECO:0000256" key="3">
    <source>
        <dbReference type="ARBA" id="ARBA00022741"/>
    </source>
</evidence>
<dbReference type="SUPFAM" id="SSF56112">
    <property type="entry name" value="Protein kinase-like (PK-like)"/>
    <property type="match status" value="1"/>
</dbReference>
<evidence type="ECO:0000256" key="4">
    <source>
        <dbReference type="ARBA" id="ARBA00022840"/>
    </source>
</evidence>
<dbReference type="AlphaFoldDB" id="A0A4U6TVV6"/>
<gene>
    <name evidence="8" type="ORF">SEVIR_8G208100v2</name>
</gene>
<evidence type="ECO:0000256" key="2">
    <source>
        <dbReference type="ARBA" id="ARBA00022553"/>
    </source>
</evidence>
<dbReference type="GO" id="GO:0007346">
    <property type="term" value="P:regulation of mitotic cell cycle"/>
    <property type="evidence" value="ECO:0007669"/>
    <property type="project" value="TreeGrafter"/>
</dbReference>
<keyword evidence="2" id="KW-0597">Phosphoprotein</keyword>
<evidence type="ECO:0000256" key="1">
    <source>
        <dbReference type="ARBA" id="ARBA00012409"/>
    </source>
</evidence>
<dbReference type="PANTHER" id="PTHR24056:SF432">
    <property type="entry name" value="OS10G0154500 PROTEIN"/>
    <property type="match status" value="1"/>
</dbReference>
<keyword evidence="3" id="KW-0547">Nucleotide-binding</keyword>
<dbReference type="EMBL" id="CM016559">
    <property type="protein sequence ID" value="TKW01877.1"/>
    <property type="molecule type" value="Genomic_DNA"/>
</dbReference>
<evidence type="ECO:0000313" key="9">
    <source>
        <dbReference type="Proteomes" id="UP000298652"/>
    </source>
</evidence>
<organism evidence="8 9">
    <name type="scientific">Setaria viridis</name>
    <name type="common">Green bristlegrass</name>
    <name type="synonym">Setaria italica subsp. viridis</name>
    <dbReference type="NCBI Taxonomy" id="4556"/>
    <lineage>
        <taxon>Eukaryota</taxon>
        <taxon>Viridiplantae</taxon>
        <taxon>Streptophyta</taxon>
        <taxon>Embryophyta</taxon>
        <taxon>Tracheophyta</taxon>
        <taxon>Spermatophyta</taxon>
        <taxon>Magnoliopsida</taxon>
        <taxon>Liliopsida</taxon>
        <taxon>Poales</taxon>
        <taxon>Poaceae</taxon>
        <taxon>PACMAD clade</taxon>
        <taxon>Panicoideae</taxon>
        <taxon>Panicodae</taxon>
        <taxon>Paniceae</taxon>
        <taxon>Cenchrinae</taxon>
        <taxon>Setaria</taxon>
    </lineage>
</organism>
<name>A0A4U6TVV6_SETVI</name>
<dbReference type="GO" id="GO:0008353">
    <property type="term" value="F:RNA polymerase II CTD heptapeptide repeat kinase activity"/>
    <property type="evidence" value="ECO:0007669"/>
    <property type="project" value="UniProtKB-EC"/>
</dbReference>
<protein>
    <recommendedName>
        <fullName evidence="1">[RNA-polymerase]-subunit kinase</fullName>
        <ecNumber evidence="1">2.7.11.23</ecNumber>
    </recommendedName>
</protein>